<evidence type="ECO:0000259" key="2">
    <source>
        <dbReference type="Pfam" id="PF00496"/>
    </source>
</evidence>
<evidence type="ECO:0000256" key="1">
    <source>
        <dbReference type="ARBA" id="ARBA00023125"/>
    </source>
</evidence>
<dbReference type="AlphaFoldDB" id="Q9KDQ2"/>
<dbReference type="InterPro" id="IPR025370">
    <property type="entry name" value="SgrR_HTH_N"/>
</dbReference>
<accession>Q9KDQ2</accession>
<dbReference type="CDD" id="cd08507">
    <property type="entry name" value="PBP2_SgrR_like"/>
    <property type="match status" value="1"/>
</dbReference>
<dbReference type="Pfam" id="PF12793">
    <property type="entry name" value="SgrR_N"/>
    <property type="match status" value="1"/>
</dbReference>
<name>Q9KDQ2_HALH5</name>
<dbReference type="Proteomes" id="UP000001258">
    <property type="component" value="Chromosome"/>
</dbReference>
<gene>
    <name evidence="4" type="ordered locus">BH1159</name>
</gene>
<dbReference type="PIR" id="G83794">
    <property type="entry name" value="G83794"/>
</dbReference>
<feature type="domain" description="Solute-binding protein family 5" evidence="2">
    <location>
        <begin position="174"/>
        <end position="316"/>
    </location>
</feature>
<dbReference type="eggNOG" id="COG4533">
    <property type="taxonomic scope" value="Bacteria"/>
</dbReference>
<dbReference type="PANTHER" id="PTHR30290">
    <property type="entry name" value="PERIPLASMIC BINDING COMPONENT OF ABC TRANSPORTER"/>
    <property type="match status" value="1"/>
</dbReference>
<dbReference type="GO" id="GO:0003677">
    <property type="term" value="F:DNA binding"/>
    <property type="evidence" value="ECO:0007669"/>
    <property type="project" value="UniProtKB-KW"/>
</dbReference>
<protein>
    <submittedName>
        <fullName evidence="4">BH1159 protein</fullName>
    </submittedName>
</protein>
<dbReference type="GO" id="GO:1904680">
    <property type="term" value="F:peptide transmembrane transporter activity"/>
    <property type="evidence" value="ECO:0007669"/>
    <property type="project" value="TreeGrafter"/>
</dbReference>
<dbReference type="Pfam" id="PF00496">
    <property type="entry name" value="SBP_bac_5"/>
    <property type="match status" value="1"/>
</dbReference>
<evidence type="ECO:0000313" key="5">
    <source>
        <dbReference type="Proteomes" id="UP000001258"/>
    </source>
</evidence>
<dbReference type="RefSeq" id="WP_010897329.1">
    <property type="nucleotide sequence ID" value="NC_002570.2"/>
</dbReference>
<dbReference type="SUPFAM" id="SSF53850">
    <property type="entry name" value="Periplasmic binding protein-like II"/>
    <property type="match status" value="1"/>
</dbReference>
<dbReference type="PANTHER" id="PTHR30290:SF72">
    <property type="entry name" value="HTH-TYPE TRANSCRIPTIONAL REGULATOR SGRR"/>
    <property type="match status" value="1"/>
</dbReference>
<dbReference type="Gene3D" id="3.40.190.10">
    <property type="entry name" value="Periplasmic binding protein-like II"/>
    <property type="match status" value="1"/>
</dbReference>
<dbReference type="InterPro" id="IPR000914">
    <property type="entry name" value="SBP_5_dom"/>
</dbReference>
<proteinExistence type="predicted"/>
<dbReference type="HOGENOM" id="CLU_017028_12_4_9"/>
<dbReference type="STRING" id="272558.gene:10727053"/>
<evidence type="ECO:0000313" key="4">
    <source>
        <dbReference type="EMBL" id="BAB04878.1"/>
    </source>
</evidence>
<dbReference type="OrthoDB" id="5894719at2"/>
<sequence length="574" mass="67113">MKTIEHFYTLIRAYEPIQVGEPIEVRAHMLATTLHCSKRNVKLLLRQFQENGWIDWTPGIGRGNLSTLTLLKPWKQLLFGEAKKIAEQRSFSAAIQWLANLSNGHELKTAFIQWYVVNIQEEDKEGSGPDRLRFPSYRPLPCLDPAIIYRRTENHFARFLFDTPVTYDSDKNQYVPHLIHHWASDDDQTWRLFIRKGVLFHHGIEMTAGDVCMSLKRHHSRSPYHWISSMISTCHELDRYTVEIKLKYPFPSFLSLLTSLGATVVQTASLSQAHPIGTGPFKVKENTDYRFVIEAHHNYFKSRPLLDGVELYFVPDLYEQQQLHPVSDKDNSNFFHYQYESEKRKDFVETSQLDRCCKMVTINATSVPLPIRQFLRQTLDKEKMIHDLQGTRERAATQLYEGTHIFTPSQEISRAIPGTHLHLLTYEGAGNERDADWLTKEWSRYGVKLTVDILPLVTIYENPKIMKKADLFLTEQLTEEDPLLTYLWLLLSEMSPIFHHMETSVQKDVLKQLSSPRTVLLTHVQAVEKRLLDEAVLLPLYRLRQYAYHPPTLQNVHLNSYGWLDYTKAWFMRR</sequence>
<feature type="domain" description="Transcriptional regulator SgrR N-terminal HTH" evidence="3">
    <location>
        <begin position="6"/>
        <end position="109"/>
    </location>
</feature>
<dbReference type="EMBL" id="BA000004">
    <property type="protein sequence ID" value="BAB04878.1"/>
    <property type="molecule type" value="Genomic_DNA"/>
</dbReference>
<dbReference type="GO" id="GO:0015833">
    <property type="term" value="P:peptide transport"/>
    <property type="evidence" value="ECO:0007669"/>
    <property type="project" value="TreeGrafter"/>
</dbReference>
<evidence type="ECO:0000259" key="3">
    <source>
        <dbReference type="Pfam" id="PF12793"/>
    </source>
</evidence>
<reference evidence="4 5" key="1">
    <citation type="journal article" date="2000" name="Nucleic Acids Res.">
        <title>Complete genome sequence of the alkaliphilic bacterium Bacillus halodurans and genomic sequence comparison with Bacillus subtilis.</title>
        <authorList>
            <person name="Takami H."/>
            <person name="Nakasone K."/>
            <person name="Takaki Y."/>
            <person name="Maeno G."/>
            <person name="Sasaki R."/>
            <person name="Masui N."/>
            <person name="Fuji F."/>
            <person name="Hirama C."/>
            <person name="Nakamura Y."/>
            <person name="Ogasawara N."/>
            <person name="Kuhara S."/>
            <person name="Horikoshi K."/>
        </authorList>
    </citation>
    <scope>NUCLEOTIDE SEQUENCE [LARGE SCALE GENOMIC DNA]</scope>
    <source>
        <strain evidence="5">ATCC BAA-125 / DSM 18197 / FERM 7344 / JCM 9153 / C-125</strain>
    </source>
</reference>
<organism evidence="4 5">
    <name type="scientific">Halalkalibacterium halodurans (strain ATCC BAA-125 / DSM 18197 / FERM 7344 / JCM 9153 / C-125)</name>
    <name type="common">Bacillus halodurans</name>
    <dbReference type="NCBI Taxonomy" id="272558"/>
    <lineage>
        <taxon>Bacteria</taxon>
        <taxon>Bacillati</taxon>
        <taxon>Bacillota</taxon>
        <taxon>Bacilli</taxon>
        <taxon>Bacillales</taxon>
        <taxon>Bacillaceae</taxon>
        <taxon>Halalkalibacterium (ex Joshi et al. 2022)</taxon>
    </lineage>
</organism>
<keyword evidence="1" id="KW-0238">DNA-binding</keyword>
<keyword evidence="5" id="KW-1185">Reference proteome</keyword>
<dbReference type="KEGG" id="bha:BH1159"/>
<dbReference type="InterPro" id="IPR039424">
    <property type="entry name" value="SBP_5"/>
</dbReference>